<evidence type="ECO:0000313" key="1">
    <source>
        <dbReference type="EMBL" id="ATX79532.1"/>
    </source>
</evidence>
<reference evidence="1 2" key="1">
    <citation type="submission" date="2016-12" db="EMBL/GenBank/DDBJ databases">
        <title>Isolation and genomic insights into novel planktonic Zetaproteobacteria from stratified waters of the Chesapeake Bay.</title>
        <authorList>
            <person name="McAllister S.M."/>
            <person name="Kato S."/>
            <person name="Chan C.S."/>
            <person name="Chiu B.K."/>
            <person name="Field E.K."/>
        </authorList>
    </citation>
    <scope>NUCLEOTIDE SEQUENCE [LARGE SCALE GENOMIC DNA]</scope>
    <source>
        <strain evidence="1 2">CP-5</strain>
    </source>
</reference>
<evidence type="ECO:0000313" key="2">
    <source>
        <dbReference type="Proteomes" id="UP000231701"/>
    </source>
</evidence>
<dbReference type="EMBL" id="CP018799">
    <property type="protein sequence ID" value="ATX79532.1"/>
    <property type="molecule type" value="Genomic_DNA"/>
</dbReference>
<proteinExistence type="predicted"/>
<keyword evidence="2" id="KW-1185">Reference proteome</keyword>
<dbReference type="AlphaFoldDB" id="A0A2K8KXT1"/>
<name>A0A2K8KXT1_MARES</name>
<organism evidence="1 2">
    <name type="scientific">Mariprofundus aestuarium</name>
    <dbReference type="NCBI Taxonomy" id="1921086"/>
    <lineage>
        <taxon>Bacteria</taxon>
        <taxon>Pseudomonadati</taxon>
        <taxon>Pseudomonadota</taxon>
        <taxon>Candidatius Mariprofundia</taxon>
        <taxon>Mariprofundales</taxon>
        <taxon>Mariprofundaceae</taxon>
        <taxon>Mariprofundus</taxon>
    </lineage>
</organism>
<dbReference type="RefSeq" id="WP_100277415.1">
    <property type="nucleotide sequence ID" value="NZ_CP018799.1"/>
</dbReference>
<protein>
    <submittedName>
        <fullName evidence="1">Uncharacterized protein</fullName>
    </submittedName>
</protein>
<dbReference type="Proteomes" id="UP000231701">
    <property type="component" value="Chromosome"/>
</dbReference>
<dbReference type="KEGG" id="maes:Ga0123461_1113"/>
<accession>A0A2K8KXT1</accession>
<gene>
    <name evidence="1" type="ORF">Ga0123461_1113</name>
</gene>
<sequence>MSLNLTVEDVMEPLAEELYDDPSKKRGFLDQDYMQVQADNTTVIEGIENVIVMIELALIDLVDPIMEARLERARSDLHEAHLKLSENFADSDAWLDVDFSDWVDGLDG</sequence>